<keyword evidence="1" id="KW-0813">Transport</keyword>
<sequence>MSQSPSPLVPDQSSMGKTAIVAKGLQKRFKTGRTYIEVLKSVDFDALHGDVTMVMGPSGSGKSTLVACLSGLLRPDEGRVKAMGQEIWSLPSGRIDKFRLDNCGFIFQGFNLFPALTALQQVTTVLKYQGYDVAEARRMAMVALDEVGLGHRVNQRPSELSGGEKQRVAIARALAKQPRLLFADEPTSALDGENGQIVTRLLQRAAKEHGAAVICVTHDHRMESFADRVIHIEDGRILDDRRVTSQPAPAAADRPLIGA</sequence>
<dbReference type="GO" id="GO:0098796">
    <property type="term" value="C:membrane protein complex"/>
    <property type="evidence" value="ECO:0007669"/>
    <property type="project" value="UniProtKB-ARBA"/>
</dbReference>
<evidence type="ECO:0000256" key="2">
    <source>
        <dbReference type="ARBA" id="ARBA00022519"/>
    </source>
</evidence>
<dbReference type="Gene3D" id="3.40.50.300">
    <property type="entry name" value="P-loop containing nucleotide triphosphate hydrolases"/>
    <property type="match status" value="1"/>
</dbReference>
<dbReference type="GO" id="GO:0016887">
    <property type="term" value="F:ATP hydrolysis activity"/>
    <property type="evidence" value="ECO:0007669"/>
    <property type="project" value="InterPro"/>
</dbReference>
<name>A0A6G4R4K9_9CAUL</name>
<dbReference type="InterPro" id="IPR017871">
    <property type="entry name" value="ABC_transporter-like_CS"/>
</dbReference>
<keyword evidence="3" id="KW-0547">Nucleotide-binding</keyword>
<dbReference type="InterPro" id="IPR003439">
    <property type="entry name" value="ABC_transporter-like_ATP-bd"/>
</dbReference>
<keyword evidence="2" id="KW-1003">Cell membrane</keyword>
<protein>
    <submittedName>
        <fullName evidence="7">ABC transporter ATP-binding protein</fullName>
    </submittedName>
</protein>
<dbReference type="AlphaFoldDB" id="A0A6G4R4K9"/>
<dbReference type="Pfam" id="PF00005">
    <property type="entry name" value="ABC_tran"/>
    <property type="match status" value="1"/>
</dbReference>
<comment type="caution">
    <text evidence="7">The sequence shown here is derived from an EMBL/GenBank/DDBJ whole genome shotgun (WGS) entry which is preliminary data.</text>
</comment>
<dbReference type="InterPro" id="IPR027417">
    <property type="entry name" value="P-loop_NTPase"/>
</dbReference>
<dbReference type="SMART" id="SM00382">
    <property type="entry name" value="AAA"/>
    <property type="match status" value="1"/>
</dbReference>
<dbReference type="GO" id="GO:0005886">
    <property type="term" value="C:plasma membrane"/>
    <property type="evidence" value="ECO:0007669"/>
    <property type="project" value="TreeGrafter"/>
</dbReference>
<evidence type="ECO:0000256" key="3">
    <source>
        <dbReference type="ARBA" id="ARBA00022741"/>
    </source>
</evidence>
<dbReference type="FunFam" id="3.40.50.300:FF:000032">
    <property type="entry name" value="Export ABC transporter ATP-binding protein"/>
    <property type="match status" value="1"/>
</dbReference>
<reference evidence="7" key="1">
    <citation type="submission" date="2020-02" db="EMBL/GenBank/DDBJ databases">
        <authorList>
            <person name="Gao J."/>
            <person name="Sun J."/>
        </authorList>
    </citation>
    <scope>NUCLEOTIDE SEQUENCE</scope>
    <source>
        <strain evidence="7">602-2</strain>
    </source>
</reference>
<dbReference type="PANTHER" id="PTHR24220">
    <property type="entry name" value="IMPORT ATP-BINDING PROTEIN"/>
    <property type="match status" value="1"/>
</dbReference>
<dbReference type="PROSITE" id="PS00211">
    <property type="entry name" value="ABC_TRANSPORTER_1"/>
    <property type="match status" value="1"/>
</dbReference>
<dbReference type="PROSITE" id="PS50893">
    <property type="entry name" value="ABC_TRANSPORTER_2"/>
    <property type="match status" value="1"/>
</dbReference>
<dbReference type="SUPFAM" id="SSF52540">
    <property type="entry name" value="P-loop containing nucleoside triphosphate hydrolases"/>
    <property type="match status" value="1"/>
</dbReference>
<dbReference type="InterPro" id="IPR003593">
    <property type="entry name" value="AAA+_ATPase"/>
</dbReference>
<keyword evidence="2" id="KW-0997">Cell inner membrane</keyword>
<keyword evidence="2" id="KW-0472">Membrane</keyword>
<dbReference type="GO" id="GO:0022857">
    <property type="term" value="F:transmembrane transporter activity"/>
    <property type="evidence" value="ECO:0007669"/>
    <property type="project" value="TreeGrafter"/>
</dbReference>
<dbReference type="CDD" id="cd03255">
    <property type="entry name" value="ABC_MJ0796_LolCDE_FtsE"/>
    <property type="match status" value="1"/>
</dbReference>
<evidence type="ECO:0000313" key="7">
    <source>
        <dbReference type="EMBL" id="NGM52088.1"/>
    </source>
</evidence>
<evidence type="ECO:0000259" key="6">
    <source>
        <dbReference type="PROSITE" id="PS50893"/>
    </source>
</evidence>
<organism evidence="7">
    <name type="scientific">Caulobacter sp. 602-2</name>
    <dbReference type="NCBI Taxonomy" id="2710887"/>
    <lineage>
        <taxon>Bacteria</taxon>
        <taxon>Pseudomonadati</taxon>
        <taxon>Pseudomonadota</taxon>
        <taxon>Alphaproteobacteria</taxon>
        <taxon>Caulobacterales</taxon>
        <taxon>Caulobacteraceae</taxon>
        <taxon>Caulobacter</taxon>
    </lineage>
</organism>
<proteinExistence type="inferred from homology"/>
<dbReference type="InterPro" id="IPR017911">
    <property type="entry name" value="MacB-like_ATP-bd"/>
</dbReference>
<feature type="domain" description="ABC transporter" evidence="6">
    <location>
        <begin position="20"/>
        <end position="259"/>
    </location>
</feature>
<keyword evidence="4 7" id="KW-0067">ATP-binding</keyword>
<evidence type="ECO:0000256" key="1">
    <source>
        <dbReference type="ARBA" id="ARBA00022448"/>
    </source>
</evidence>
<accession>A0A6G4R4K9</accession>
<dbReference type="EMBL" id="JAAKGT010000013">
    <property type="protein sequence ID" value="NGM52088.1"/>
    <property type="molecule type" value="Genomic_DNA"/>
</dbReference>
<dbReference type="InterPro" id="IPR015854">
    <property type="entry name" value="ABC_transpr_LolD-like"/>
</dbReference>
<evidence type="ECO:0000256" key="4">
    <source>
        <dbReference type="ARBA" id="ARBA00022840"/>
    </source>
</evidence>
<gene>
    <name evidence="7" type="ORF">G5B46_20955</name>
</gene>
<dbReference type="GO" id="GO:0005524">
    <property type="term" value="F:ATP binding"/>
    <property type="evidence" value="ECO:0007669"/>
    <property type="project" value="UniProtKB-KW"/>
</dbReference>
<comment type="similarity">
    <text evidence="5">Belongs to the ABC transporter superfamily. Macrolide exporter (TC 3.A.1.122) family.</text>
</comment>
<evidence type="ECO:0000256" key="5">
    <source>
        <dbReference type="ARBA" id="ARBA00038388"/>
    </source>
</evidence>